<dbReference type="EMBL" id="NEVH01016945">
    <property type="protein sequence ID" value="PNF25034.1"/>
    <property type="molecule type" value="Genomic_DNA"/>
</dbReference>
<dbReference type="AlphaFoldDB" id="A0A2J7Q8X6"/>
<comment type="caution">
    <text evidence="1">The sequence shown here is derived from an EMBL/GenBank/DDBJ whole genome shotgun (WGS) entry which is preliminary data.</text>
</comment>
<evidence type="ECO:0000313" key="1">
    <source>
        <dbReference type="EMBL" id="PNF25034.1"/>
    </source>
</evidence>
<proteinExistence type="predicted"/>
<keyword evidence="2" id="KW-1185">Reference proteome</keyword>
<evidence type="ECO:0000313" key="2">
    <source>
        <dbReference type="Proteomes" id="UP000235965"/>
    </source>
</evidence>
<sequence length="59" mass="6762">MLIACNFSLFIGCDVEVPASVDKLWCRDFSEFGYLIYLMGVRSGEQNVLVERETVDIRL</sequence>
<accession>A0A2J7Q8X6</accession>
<dbReference type="Proteomes" id="UP000235965">
    <property type="component" value="Unassembled WGS sequence"/>
</dbReference>
<gene>
    <name evidence="1" type="ORF">B7P43_G06987</name>
</gene>
<protein>
    <submittedName>
        <fullName evidence="1">Uncharacterized protein</fullName>
    </submittedName>
</protein>
<dbReference type="InParanoid" id="A0A2J7Q8X6"/>
<organism evidence="1 2">
    <name type="scientific">Cryptotermes secundus</name>
    <dbReference type="NCBI Taxonomy" id="105785"/>
    <lineage>
        <taxon>Eukaryota</taxon>
        <taxon>Metazoa</taxon>
        <taxon>Ecdysozoa</taxon>
        <taxon>Arthropoda</taxon>
        <taxon>Hexapoda</taxon>
        <taxon>Insecta</taxon>
        <taxon>Pterygota</taxon>
        <taxon>Neoptera</taxon>
        <taxon>Polyneoptera</taxon>
        <taxon>Dictyoptera</taxon>
        <taxon>Blattodea</taxon>
        <taxon>Blattoidea</taxon>
        <taxon>Termitoidae</taxon>
        <taxon>Kalotermitidae</taxon>
        <taxon>Cryptotermitinae</taxon>
        <taxon>Cryptotermes</taxon>
    </lineage>
</organism>
<name>A0A2J7Q8X6_9NEOP</name>
<reference evidence="1 2" key="1">
    <citation type="submission" date="2017-12" db="EMBL/GenBank/DDBJ databases">
        <title>Hemimetabolous genomes reveal molecular basis of termite eusociality.</title>
        <authorList>
            <person name="Harrison M.C."/>
            <person name="Jongepier E."/>
            <person name="Robertson H.M."/>
            <person name="Arning N."/>
            <person name="Bitard-Feildel T."/>
            <person name="Chao H."/>
            <person name="Childers C.P."/>
            <person name="Dinh H."/>
            <person name="Doddapaneni H."/>
            <person name="Dugan S."/>
            <person name="Gowin J."/>
            <person name="Greiner C."/>
            <person name="Han Y."/>
            <person name="Hu H."/>
            <person name="Hughes D.S.T."/>
            <person name="Huylmans A.-K."/>
            <person name="Kemena C."/>
            <person name="Kremer L.P.M."/>
            <person name="Lee S.L."/>
            <person name="Lopez-Ezquerra A."/>
            <person name="Mallet L."/>
            <person name="Monroy-Kuhn J.M."/>
            <person name="Moser A."/>
            <person name="Murali S.C."/>
            <person name="Muzny D.M."/>
            <person name="Otani S."/>
            <person name="Piulachs M.-D."/>
            <person name="Poelchau M."/>
            <person name="Qu J."/>
            <person name="Schaub F."/>
            <person name="Wada-Katsumata A."/>
            <person name="Worley K.C."/>
            <person name="Xie Q."/>
            <person name="Ylla G."/>
            <person name="Poulsen M."/>
            <person name="Gibbs R.A."/>
            <person name="Schal C."/>
            <person name="Richards S."/>
            <person name="Belles X."/>
            <person name="Korb J."/>
            <person name="Bornberg-Bauer E."/>
        </authorList>
    </citation>
    <scope>NUCLEOTIDE SEQUENCE [LARGE SCALE GENOMIC DNA]</scope>
    <source>
        <tissue evidence="1">Whole body</tissue>
    </source>
</reference>